<proteinExistence type="predicted"/>
<organism evidence="2">
    <name type="scientific">freshwater metagenome</name>
    <dbReference type="NCBI Taxonomy" id="449393"/>
    <lineage>
        <taxon>unclassified sequences</taxon>
        <taxon>metagenomes</taxon>
        <taxon>ecological metagenomes</taxon>
    </lineage>
</organism>
<reference evidence="2" key="1">
    <citation type="submission" date="2020-05" db="EMBL/GenBank/DDBJ databases">
        <authorList>
            <person name="Chiriac C."/>
            <person name="Salcher M."/>
            <person name="Ghai R."/>
            <person name="Kavagutti S V."/>
        </authorList>
    </citation>
    <scope>NUCLEOTIDE SEQUENCE</scope>
</reference>
<dbReference type="Pfam" id="PF07796">
    <property type="entry name" value="DUF1638"/>
    <property type="match status" value="1"/>
</dbReference>
<name>A0A6J7M290_9ZZZZ</name>
<dbReference type="AlphaFoldDB" id="A0A6J7M290"/>
<feature type="domain" description="DUF1638" evidence="1">
    <location>
        <begin position="39"/>
        <end position="189"/>
    </location>
</feature>
<accession>A0A6J7M290</accession>
<evidence type="ECO:0000313" key="2">
    <source>
        <dbReference type="EMBL" id="CAB4972469.1"/>
    </source>
</evidence>
<evidence type="ECO:0000259" key="1">
    <source>
        <dbReference type="Pfam" id="PF07796"/>
    </source>
</evidence>
<sequence>MSSPSPASDRVALIGCGALSSDITAICEQRGWDVDLHPLPPLLHNQPRLIAPCVEELIIELRKTYERIAIAYADCGTYGALDEVCARHGVERLAGDHCYDLYAGAEAIAELSAQEPGTYFLTDFLVTGFDRLVWRELGLDRHPDLRDDYFRHYRRVIWLAGRETPDMRRAAERAAGRLGLPLEVREITLAGPGHAGSLTTALAAVLDVP</sequence>
<gene>
    <name evidence="2" type="ORF">UFOPK3772_03495</name>
</gene>
<protein>
    <submittedName>
        <fullName evidence="2">Unannotated protein</fullName>
    </submittedName>
</protein>
<dbReference type="InterPro" id="IPR012437">
    <property type="entry name" value="DUF1638"/>
</dbReference>
<dbReference type="EMBL" id="CAFBNE010000216">
    <property type="protein sequence ID" value="CAB4972469.1"/>
    <property type="molecule type" value="Genomic_DNA"/>
</dbReference>